<dbReference type="GO" id="GO:0016787">
    <property type="term" value="F:hydrolase activity"/>
    <property type="evidence" value="ECO:0007669"/>
    <property type="project" value="UniProtKB-KW"/>
</dbReference>
<evidence type="ECO:0000256" key="7">
    <source>
        <dbReference type="PIRNR" id="PIRNR027081"/>
    </source>
</evidence>
<dbReference type="GO" id="GO:0005730">
    <property type="term" value="C:nucleolus"/>
    <property type="evidence" value="ECO:0007669"/>
    <property type="project" value="UniProtKB-SubCell"/>
</dbReference>
<dbReference type="GO" id="GO:0001682">
    <property type="term" value="P:tRNA 5'-leader removal"/>
    <property type="evidence" value="ECO:0007669"/>
    <property type="project" value="InterPro"/>
</dbReference>
<dbReference type="Gene3D" id="2.30.30.210">
    <property type="entry name" value="Ribonuclease P/MRP, subunit p29"/>
    <property type="match status" value="1"/>
</dbReference>
<accession>A0A9D5HYN1</accession>
<dbReference type="InterPro" id="IPR016848">
    <property type="entry name" value="RNase_P/MRP_Rpp29-subunit"/>
</dbReference>
<dbReference type="GO" id="GO:0000172">
    <property type="term" value="C:ribonuclease MRP complex"/>
    <property type="evidence" value="ECO:0007669"/>
    <property type="project" value="InterPro"/>
</dbReference>
<dbReference type="PIRSF" id="PIRSF027081">
    <property type="entry name" value="RNase_P/MRP_p29_subunit"/>
    <property type="match status" value="1"/>
</dbReference>
<dbReference type="InterPro" id="IPR002730">
    <property type="entry name" value="Rpp29/RNP1"/>
</dbReference>
<dbReference type="Pfam" id="PF01868">
    <property type="entry name" value="RNase_P-MRP_p29"/>
    <property type="match status" value="1"/>
</dbReference>
<dbReference type="InterPro" id="IPR023534">
    <property type="entry name" value="Rof/RNase_P-like"/>
</dbReference>
<evidence type="ECO:0000313" key="8">
    <source>
        <dbReference type="EMBL" id="KAJ1611926.1"/>
    </source>
</evidence>
<name>A0A9D5HYN1_9CRYT</name>
<evidence type="ECO:0000256" key="3">
    <source>
        <dbReference type="ARBA" id="ARBA00022694"/>
    </source>
</evidence>
<evidence type="ECO:0000256" key="2">
    <source>
        <dbReference type="ARBA" id="ARBA00022490"/>
    </source>
</evidence>
<protein>
    <recommendedName>
        <fullName evidence="7">Ribonuclease P protein subunit p29</fullName>
    </recommendedName>
</protein>
<dbReference type="OrthoDB" id="124041at2759"/>
<dbReference type="InterPro" id="IPR036980">
    <property type="entry name" value="RNase_P/MRP_Rpp29_sf"/>
</dbReference>
<keyword evidence="5" id="KW-0255">Endonuclease</keyword>
<dbReference type="GO" id="GO:0030677">
    <property type="term" value="C:ribonuclease P complex"/>
    <property type="evidence" value="ECO:0007669"/>
    <property type="project" value="UniProtKB-UniRule"/>
</dbReference>
<comment type="function">
    <text evidence="7">Component of ribonuclease P, a ribonucleoprotein complex that generates mature tRNA molecules by cleaving their 5'-ends.</text>
</comment>
<keyword evidence="3 7" id="KW-0819">tRNA processing</keyword>
<dbReference type="Proteomes" id="UP001067231">
    <property type="component" value="Unassembled WGS sequence"/>
</dbReference>
<organism evidence="8">
    <name type="scientific">Cryptosporidium canis</name>
    <dbReference type="NCBI Taxonomy" id="195482"/>
    <lineage>
        <taxon>Eukaryota</taxon>
        <taxon>Sar</taxon>
        <taxon>Alveolata</taxon>
        <taxon>Apicomplexa</taxon>
        <taxon>Conoidasida</taxon>
        <taxon>Coccidia</taxon>
        <taxon>Eucoccidiorida</taxon>
        <taxon>Eimeriorina</taxon>
        <taxon>Cryptosporidiidae</taxon>
        <taxon>Cryptosporidium</taxon>
    </lineage>
</organism>
<keyword evidence="4" id="KW-0540">Nuclease</keyword>
<dbReference type="PANTHER" id="PTHR13348">
    <property type="entry name" value="RIBONUCLEASE P SUBUNIT P29"/>
    <property type="match status" value="1"/>
</dbReference>
<keyword evidence="6" id="KW-0378">Hydrolase</keyword>
<proteinExistence type="inferred from homology"/>
<comment type="similarity">
    <text evidence="1">Belongs to the eukaryotic/archaeal RNase P protein component 1 family.</text>
</comment>
<dbReference type="EMBL" id="JAPCXC010000010">
    <property type="protein sequence ID" value="KAJ1611926.1"/>
    <property type="molecule type" value="Genomic_DNA"/>
</dbReference>
<evidence type="ECO:0000256" key="4">
    <source>
        <dbReference type="ARBA" id="ARBA00022722"/>
    </source>
</evidence>
<keyword evidence="7" id="KW-0539">Nucleus</keyword>
<sequence>MDKPDLDSERGHPIYSVFTDQEKVPYYIKIGHSSNSISGSLEDVGLEYKVMKDVEGYLEYSGGMDDLKHSGHASSNPKLTGITTSIIRMDKVKEDKSPQTEKGQKKLSHKVFKNEGFFDVAREIKVRNLGYSHFIPLHQLWKQYMRGLTESNSAQSGSSMGQGAKGGIRLSQLSQSLSQADLHGSFMTVIFSKNKSCVNVQGIVVKETKETFVIISPDNKVRTVLKSQSIFGIVIPNNYQVTLYGSQLCYHPCERIKHKFRHRDSLNIIP</sequence>
<keyword evidence="2" id="KW-0963">Cytoplasm</keyword>
<reference evidence="8" key="1">
    <citation type="submission" date="2022-10" db="EMBL/GenBank/DDBJ databases">
        <title>Adaptive evolution leads to modifications in subtelomeric GC content in a zoonotic Cryptosporidium species.</title>
        <authorList>
            <person name="Li J."/>
            <person name="Feng Y."/>
            <person name="Xiao L."/>
        </authorList>
    </citation>
    <scope>NUCLEOTIDE SEQUENCE</scope>
    <source>
        <strain evidence="8">33844</strain>
    </source>
</reference>
<dbReference type="SMART" id="SM00538">
    <property type="entry name" value="POP4"/>
    <property type="match status" value="1"/>
</dbReference>
<gene>
    <name evidence="8" type="ORF">OJ253_696</name>
</gene>
<evidence type="ECO:0000256" key="6">
    <source>
        <dbReference type="ARBA" id="ARBA00022801"/>
    </source>
</evidence>
<dbReference type="GO" id="GO:0004519">
    <property type="term" value="F:endonuclease activity"/>
    <property type="evidence" value="ECO:0007669"/>
    <property type="project" value="UniProtKB-KW"/>
</dbReference>
<evidence type="ECO:0000256" key="1">
    <source>
        <dbReference type="ARBA" id="ARBA00006181"/>
    </source>
</evidence>
<dbReference type="GO" id="GO:0033204">
    <property type="term" value="F:ribonuclease P RNA binding"/>
    <property type="evidence" value="ECO:0007669"/>
    <property type="project" value="InterPro"/>
</dbReference>
<dbReference type="SUPFAM" id="SSF101744">
    <property type="entry name" value="Rof/RNase P subunit-like"/>
    <property type="match status" value="1"/>
</dbReference>
<dbReference type="GO" id="GO:0006364">
    <property type="term" value="P:rRNA processing"/>
    <property type="evidence" value="ECO:0007669"/>
    <property type="project" value="TreeGrafter"/>
</dbReference>
<evidence type="ECO:0000256" key="5">
    <source>
        <dbReference type="ARBA" id="ARBA00022759"/>
    </source>
</evidence>
<comment type="subcellular location">
    <subcellularLocation>
        <location evidence="7">Nucleus</location>
        <location evidence="7">Nucleolus</location>
    </subcellularLocation>
</comment>
<dbReference type="PANTHER" id="PTHR13348:SF0">
    <property type="entry name" value="RIBONUCLEASE P PROTEIN SUBUNIT P29"/>
    <property type="match status" value="1"/>
</dbReference>
<dbReference type="InterPro" id="IPR023538">
    <property type="entry name" value="RNP1"/>
</dbReference>
<comment type="caution">
    <text evidence="8">The sequence shown here is derived from an EMBL/GenBank/DDBJ whole genome shotgun (WGS) entry which is preliminary data.</text>
</comment>
<comment type="subunit">
    <text evidence="7">Component of nuclear RNase P and RNase MRP.</text>
</comment>
<dbReference type="HAMAP" id="MF_00754">
    <property type="entry name" value="RNase_P_1"/>
    <property type="match status" value="1"/>
</dbReference>
<dbReference type="AlphaFoldDB" id="A0A9D5HYN1"/>